<organism evidence="1 2">
    <name type="scientific">Ovis ammon polii</name>
    <dbReference type="NCBI Taxonomy" id="230172"/>
    <lineage>
        <taxon>Eukaryota</taxon>
        <taxon>Metazoa</taxon>
        <taxon>Chordata</taxon>
        <taxon>Craniata</taxon>
        <taxon>Vertebrata</taxon>
        <taxon>Euteleostomi</taxon>
        <taxon>Mammalia</taxon>
        <taxon>Eutheria</taxon>
        <taxon>Laurasiatheria</taxon>
        <taxon>Artiodactyla</taxon>
        <taxon>Ruminantia</taxon>
        <taxon>Pecora</taxon>
        <taxon>Bovidae</taxon>
        <taxon>Caprinae</taxon>
        <taxon>Ovis</taxon>
    </lineage>
</organism>
<dbReference type="EMBL" id="JAKZEL010000002">
    <property type="protein sequence ID" value="KAI4546229.1"/>
    <property type="molecule type" value="Genomic_DNA"/>
</dbReference>
<sequence>MLFVKLRQAPFEITRAFLSFASVQSGDEWNRGKKGGTFVYGAERSDVYKQKQEGYGTLDICFQPNRLAHPSCPGQLKIRVEERWIGALDSFPLRTVTTVAGGNGSCVYGKLRNVYGTQVDIENVGLTANDTGTPVLNATYCQCPCRCVCDCGGSFFLGLVQEHQTAQRGEDCSLE</sequence>
<protein>
    <submittedName>
        <fullName evidence="1">Uncharacterized protein</fullName>
    </submittedName>
</protein>
<gene>
    <name evidence="1" type="ORF">MG293_002784</name>
</gene>
<reference evidence="1" key="1">
    <citation type="submission" date="2022-03" db="EMBL/GenBank/DDBJ databases">
        <title>Genomic analyses of argali, domestic sheep and their hybrids provide insights into chromosomal evolution, heterosis and genetic basis of agronomic traits.</title>
        <authorList>
            <person name="Li M."/>
        </authorList>
    </citation>
    <scope>NUCLEOTIDE SEQUENCE</scope>
    <source>
        <strain evidence="1">CAU-MHL-2022a</strain>
        <tissue evidence="1">Skin</tissue>
    </source>
</reference>
<dbReference type="Proteomes" id="UP001214576">
    <property type="component" value="Unassembled WGS sequence"/>
</dbReference>
<evidence type="ECO:0000313" key="1">
    <source>
        <dbReference type="EMBL" id="KAI4546229.1"/>
    </source>
</evidence>
<name>A0AAD4UM08_OVIAM</name>
<comment type="caution">
    <text evidence="1">The sequence shown here is derived from an EMBL/GenBank/DDBJ whole genome shotgun (WGS) entry which is preliminary data.</text>
</comment>
<dbReference type="AlphaFoldDB" id="A0AAD4UM08"/>
<keyword evidence="2" id="KW-1185">Reference proteome</keyword>
<evidence type="ECO:0000313" key="2">
    <source>
        <dbReference type="Proteomes" id="UP001214576"/>
    </source>
</evidence>
<accession>A0AAD4UM08</accession>
<proteinExistence type="predicted"/>